<evidence type="ECO:0000259" key="4">
    <source>
        <dbReference type="PROSITE" id="PS51671"/>
    </source>
</evidence>
<reference evidence="5" key="1">
    <citation type="submission" date="2015-08" db="EMBL/GenBank/DDBJ databases">
        <authorList>
            <person name="Babu N.S."/>
            <person name="Beckwith C.J."/>
            <person name="Beseler K.G."/>
            <person name="Brison A."/>
            <person name="Carone J.V."/>
            <person name="Caskin T.P."/>
            <person name="Diamond M."/>
            <person name="Durham M.E."/>
            <person name="Foxe J.M."/>
            <person name="Go M."/>
            <person name="Henderson B.A."/>
            <person name="Jones I.B."/>
            <person name="McGettigan J.A."/>
            <person name="Micheletti S.J."/>
            <person name="Nasrallah M.E."/>
            <person name="Ortiz D."/>
            <person name="Piller C.R."/>
            <person name="Privatt S.R."/>
            <person name="Schneider S.L."/>
            <person name="Sharp S."/>
            <person name="Smith T.C."/>
            <person name="Stanton J.D."/>
            <person name="Ullery H.E."/>
            <person name="Wilson R.J."/>
            <person name="Serrano M.G."/>
            <person name="Buck G."/>
            <person name="Lee V."/>
            <person name="Wang Y."/>
            <person name="Carvalho R."/>
            <person name="Voegtly L."/>
            <person name="Shi R."/>
            <person name="Duckworth R."/>
            <person name="Johnson A."/>
            <person name="Loviza R."/>
            <person name="Walstead R."/>
            <person name="Shah Z."/>
            <person name="Kiflezghi M."/>
            <person name="Wade K."/>
            <person name="Ball S.L."/>
            <person name="Bradley K.W."/>
            <person name="Asai D.J."/>
            <person name="Bowman C.A."/>
            <person name="Russell D.A."/>
            <person name="Pope W.H."/>
            <person name="Jacobs-Sera D."/>
            <person name="Hendrix R.W."/>
            <person name="Hatfull G.F."/>
        </authorList>
    </citation>
    <scope>NUCLEOTIDE SEQUENCE</scope>
</reference>
<evidence type="ECO:0000256" key="2">
    <source>
        <dbReference type="ARBA" id="ARBA00023242"/>
    </source>
</evidence>
<feature type="compositionally biased region" description="Basic residues" evidence="3">
    <location>
        <begin position="29"/>
        <end position="40"/>
    </location>
</feature>
<dbReference type="AlphaFoldDB" id="A0A1D2A635"/>
<dbReference type="CDD" id="cd04873">
    <property type="entry name" value="ACT_UUR-ACR-like"/>
    <property type="match status" value="1"/>
</dbReference>
<dbReference type="InterPro" id="IPR002912">
    <property type="entry name" value="ACT_dom"/>
</dbReference>
<feature type="non-terminal residue" evidence="5">
    <location>
        <position position="146"/>
    </location>
</feature>
<dbReference type="SUPFAM" id="SSF55021">
    <property type="entry name" value="ACT-like"/>
    <property type="match status" value="1"/>
</dbReference>
<keyword evidence="2" id="KW-0539">Nucleus</keyword>
<protein>
    <recommendedName>
        <fullName evidence="4">ACT domain-containing protein</fullName>
    </recommendedName>
</protein>
<organism evidence="5">
    <name type="scientific">Auxenochlorella protothecoides</name>
    <name type="common">Green microalga</name>
    <name type="synonym">Chlorella protothecoides</name>
    <dbReference type="NCBI Taxonomy" id="3075"/>
    <lineage>
        <taxon>Eukaryota</taxon>
        <taxon>Viridiplantae</taxon>
        <taxon>Chlorophyta</taxon>
        <taxon>core chlorophytes</taxon>
        <taxon>Trebouxiophyceae</taxon>
        <taxon>Chlorellales</taxon>
        <taxon>Chlorellaceae</taxon>
        <taxon>Auxenochlorella</taxon>
    </lineage>
</organism>
<evidence type="ECO:0000256" key="1">
    <source>
        <dbReference type="ARBA" id="ARBA00004123"/>
    </source>
</evidence>
<dbReference type="InterPro" id="IPR054502">
    <property type="entry name" value="bHLH-TF_ACT-like_plant"/>
</dbReference>
<accession>A0A1D2A635</accession>
<name>A0A1D2A635_AUXPR</name>
<gene>
    <name evidence="5" type="ORF">g.64813</name>
</gene>
<evidence type="ECO:0000256" key="3">
    <source>
        <dbReference type="SAM" id="MobiDB-lite"/>
    </source>
</evidence>
<dbReference type="EMBL" id="GDKF01004014">
    <property type="protein sequence ID" value="JAT74608.1"/>
    <property type="molecule type" value="Transcribed_RNA"/>
</dbReference>
<dbReference type="InterPro" id="IPR045865">
    <property type="entry name" value="ACT-like_dom_sf"/>
</dbReference>
<evidence type="ECO:0000313" key="5">
    <source>
        <dbReference type="EMBL" id="JAT74608.1"/>
    </source>
</evidence>
<sequence>MQIAAIPVGCGGALGRTLPRPFRASPRPRPTHPAHAPRCRRTGGVTMASVKESPATSEHSVTVETTEEGALISLTCPNRAGLLSRLTSAFEALGLDVTKADIGGDARHAHDRFWVAKPGGGAVTPAEAASIKLTLEGSVAGAGAPP</sequence>
<feature type="domain" description="ACT" evidence="4">
    <location>
        <begin position="71"/>
        <end position="146"/>
    </location>
</feature>
<feature type="region of interest" description="Disordered" evidence="3">
    <location>
        <begin position="17"/>
        <end position="40"/>
    </location>
</feature>
<proteinExistence type="predicted"/>
<dbReference type="PROSITE" id="PS51671">
    <property type="entry name" value="ACT"/>
    <property type="match status" value="1"/>
</dbReference>
<dbReference type="Pfam" id="PF22754">
    <property type="entry name" value="bHLH-TF_ACT-like_plant"/>
    <property type="match status" value="1"/>
</dbReference>
<comment type="subcellular location">
    <subcellularLocation>
        <location evidence="1">Nucleus</location>
    </subcellularLocation>
</comment>
<dbReference type="GO" id="GO:0005634">
    <property type="term" value="C:nucleus"/>
    <property type="evidence" value="ECO:0007669"/>
    <property type="project" value="UniProtKB-SubCell"/>
</dbReference>